<feature type="active site" evidence="9">
    <location>
        <position position="239"/>
    </location>
</feature>
<dbReference type="GO" id="GO:0009037">
    <property type="term" value="F:tyrosine-based site-specific recombinase activity"/>
    <property type="evidence" value="ECO:0007669"/>
    <property type="project" value="UniProtKB-UniRule"/>
</dbReference>
<dbReference type="GO" id="GO:0003677">
    <property type="term" value="F:DNA binding"/>
    <property type="evidence" value="ECO:0007669"/>
    <property type="project" value="UniProtKB-UniRule"/>
</dbReference>
<evidence type="ECO:0000256" key="8">
    <source>
        <dbReference type="ARBA" id="ARBA00023306"/>
    </source>
</evidence>
<dbReference type="InterPro" id="IPR013762">
    <property type="entry name" value="Integrase-like_cat_sf"/>
</dbReference>
<evidence type="ECO:0000259" key="11">
    <source>
        <dbReference type="PROSITE" id="PS51900"/>
    </source>
</evidence>
<accession>A0AAE4BRM9</accession>
<proteinExistence type="inferred from homology"/>
<evidence type="ECO:0000256" key="4">
    <source>
        <dbReference type="ARBA" id="ARBA00022829"/>
    </source>
</evidence>
<evidence type="ECO:0000256" key="1">
    <source>
        <dbReference type="ARBA" id="ARBA00004496"/>
    </source>
</evidence>
<dbReference type="Proteomes" id="UP001185092">
    <property type="component" value="Unassembled WGS sequence"/>
</dbReference>
<evidence type="ECO:0000259" key="10">
    <source>
        <dbReference type="PROSITE" id="PS51898"/>
    </source>
</evidence>
<dbReference type="InterPro" id="IPR002104">
    <property type="entry name" value="Integrase_catalytic"/>
</dbReference>
<dbReference type="InterPro" id="IPR011010">
    <property type="entry name" value="DNA_brk_join_enz"/>
</dbReference>
<gene>
    <name evidence="9" type="primary">xerC</name>
    <name evidence="12" type="ORF">HNQ88_001069</name>
</gene>
<evidence type="ECO:0000313" key="13">
    <source>
        <dbReference type="Proteomes" id="UP001185092"/>
    </source>
</evidence>
<dbReference type="GO" id="GO:0007059">
    <property type="term" value="P:chromosome segregation"/>
    <property type="evidence" value="ECO:0007669"/>
    <property type="project" value="UniProtKB-UniRule"/>
</dbReference>
<feature type="domain" description="Tyr recombinase" evidence="10">
    <location>
        <begin position="104"/>
        <end position="287"/>
    </location>
</feature>
<keyword evidence="8 9" id="KW-0131">Cell cycle</keyword>
<evidence type="ECO:0000256" key="2">
    <source>
        <dbReference type="ARBA" id="ARBA00022490"/>
    </source>
</evidence>
<feature type="active site" description="O-(3'-phospho-DNA)-tyrosine intermediate" evidence="9">
    <location>
        <position position="274"/>
    </location>
</feature>
<keyword evidence="6 9" id="KW-0238">DNA-binding</keyword>
<dbReference type="RefSeq" id="WP_309937562.1">
    <property type="nucleotide sequence ID" value="NZ_AP025305.1"/>
</dbReference>
<comment type="similarity">
    <text evidence="9">Belongs to the 'phage' integrase family. XerC subfamily.</text>
</comment>
<feature type="active site" evidence="9">
    <location>
        <position position="242"/>
    </location>
</feature>
<comment type="caution">
    <text evidence="12">The sequence shown here is derived from an EMBL/GenBank/DDBJ whole genome shotgun (WGS) entry which is preliminary data.</text>
</comment>
<dbReference type="InterPro" id="IPR010998">
    <property type="entry name" value="Integrase_recombinase_N"/>
</dbReference>
<dbReference type="InterPro" id="IPR004107">
    <property type="entry name" value="Integrase_SAM-like_N"/>
</dbReference>
<sequence length="293" mass="34172">MIERFFNYLRAEKRASPHTLKAYQSDIDQFLIFIKATSPDTDILDIKHMHVRSWLLSMIEQETKASSVNRKIATLRSFYKFCQREGAVENNPTRKIVALKTKKNLPNFIPEDQIVKLLESEGVFEETFEGIRDKMILEFLYGTGIRLSELIHLKDNDIDMLNRQIKVLGKRNKERIIPFSISLGRSISFYSSKKNEKFNNDNSFFIVTNRGKEAYPTFIYRIVRKYLDNFTTIDKRSPHVLRHTFATHLLNKGADLNAVKDLLGHESLGTTQIYTHNTLEKLKEIFEQAHPKA</sequence>
<comment type="function">
    <text evidence="9">Site-specific tyrosine recombinase, which acts by catalyzing the cutting and rejoining of the recombining DNA molecules. The XerC-XerD complex is essential to convert dimers of the bacterial chromosome into monomers to permit their segregation at cell division. It also contributes to the segregational stability of plasmids.</text>
</comment>
<feature type="active site" evidence="9">
    <location>
        <position position="146"/>
    </location>
</feature>
<evidence type="ECO:0000256" key="3">
    <source>
        <dbReference type="ARBA" id="ARBA00022618"/>
    </source>
</evidence>
<dbReference type="Pfam" id="PF00589">
    <property type="entry name" value="Phage_integrase"/>
    <property type="match status" value="1"/>
</dbReference>
<keyword evidence="4 9" id="KW-0159">Chromosome partition</keyword>
<dbReference type="Gene3D" id="1.10.443.10">
    <property type="entry name" value="Intergrase catalytic core"/>
    <property type="match status" value="1"/>
</dbReference>
<keyword evidence="7 9" id="KW-0233">DNA recombination</keyword>
<dbReference type="PROSITE" id="PS51900">
    <property type="entry name" value="CB"/>
    <property type="match status" value="1"/>
</dbReference>
<name>A0AAE4BRM9_9BACT</name>
<dbReference type="PANTHER" id="PTHR30349:SF77">
    <property type="entry name" value="TYROSINE RECOMBINASE XERC"/>
    <property type="match status" value="1"/>
</dbReference>
<dbReference type="Pfam" id="PF02899">
    <property type="entry name" value="Phage_int_SAM_1"/>
    <property type="match status" value="1"/>
</dbReference>
<dbReference type="InterPro" id="IPR044068">
    <property type="entry name" value="CB"/>
</dbReference>
<dbReference type="GO" id="GO:0051301">
    <property type="term" value="P:cell division"/>
    <property type="evidence" value="ECO:0007669"/>
    <property type="project" value="UniProtKB-KW"/>
</dbReference>
<dbReference type="HAMAP" id="MF_01808">
    <property type="entry name" value="Recomb_XerC_XerD"/>
    <property type="match status" value="1"/>
</dbReference>
<comment type="subunit">
    <text evidence="9">Forms a cyclic heterotetrameric complex composed of two molecules of XerC and two molecules of XerD.</text>
</comment>
<feature type="active site" evidence="9">
    <location>
        <position position="265"/>
    </location>
</feature>
<dbReference type="GO" id="GO:0005737">
    <property type="term" value="C:cytoplasm"/>
    <property type="evidence" value="ECO:0007669"/>
    <property type="project" value="UniProtKB-SubCell"/>
</dbReference>
<dbReference type="PROSITE" id="PS51898">
    <property type="entry name" value="TYR_RECOMBINASE"/>
    <property type="match status" value="1"/>
</dbReference>
<feature type="active site" evidence="9">
    <location>
        <position position="170"/>
    </location>
</feature>
<keyword evidence="2 9" id="KW-0963">Cytoplasm</keyword>
<comment type="subcellular location">
    <subcellularLocation>
        <location evidence="1 9">Cytoplasm</location>
    </subcellularLocation>
</comment>
<dbReference type="InterPro" id="IPR023009">
    <property type="entry name" value="Tyrosine_recombinase_XerC/XerD"/>
</dbReference>
<dbReference type="PANTHER" id="PTHR30349">
    <property type="entry name" value="PHAGE INTEGRASE-RELATED"/>
    <property type="match status" value="1"/>
</dbReference>
<reference evidence="12" key="1">
    <citation type="submission" date="2023-07" db="EMBL/GenBank/DDBJ databases">
        <title>Genomic Encyclopedia of Type Strains, Phase IV (KMG-IV): sequencing the most valuable type-strain genomes for metagenomic binning, comparative biology and taxonomic classification.</title>
        <authorList>
            <person name="Goeker M."/>
        </authorList>
    </citation>
    <scope>NUCLEOTIDE SEQUENCE</scope>
    <source>
        <strain evidence="12">DSM 26174</strain>
    </source>
</reference>
<keyword evidence="3 9" id="KW-0132">Cell division</keyword>
<evidence type="ECO:0000256" key="7">
    <source>
        <dbReference type="ARBA" id="ARBA00023172"/>
    </source>
</evidence>
<evidence type="ECO:0000313" key="12">
    <source>
        <dbReference type="EMBL" id="MDR6238093.1"/>
    </source>
</evidence>
<evidence type="ECO:0000256" key="9">
    <source>
        <dbReference type="HAMAP-Rule" id="MF_01808"/>
    </source>
</evidence>
<dbReference type="GO" id="GO:0006313">
    <property type="term" value="P:DNA transposition"/>
    <property type="evidence" value="ECO:0007669"/>
    <property type="project" value="UniProtKB-UniRule"/>
</dbReference>
<dbReference type="EMBL" id="JAVDQD010000001">
    <property type="protein sequence ID" value="MDR6238093.1"/>
    <property type="molecule type" value="Genomic_DNA"/>
</dbReference>
<organism evidence="12 13">
    <name type="scientific">Aureibacter tunicatorum</name>
    <dbReference type="NCBI Taxonomy" id="866807"/>
    <lineage>
        <taxon>Bacteria</taxon>
        <taxon>Pseudomonadati</taxon>
        <taxon>Bacteroidota</taxon>
        <taxon>Cytophagia</taxon>
        <taxon>Cytophagales</taxon>
        <taxon>Persicobacteraceae</taxon>
        <taxon>Aureibacter</taxon>
    </lineage>
</organism>
<dbReference type="AlphaFoldDB" id="A0AAE4BRM9"/>
<dbReference type="SUPFAM" id="SSF56349">
    <property type="entry name" value="DNA breaking-rejoining enzymes"/>
    <property type="match status" value="1"/>
</dbReference>
<protein>
    <recommendedName>
        <fullName evidence="9">Tyrosine recombinase XerC</fullName>
    </recommendedName>
</protein>
<keyword evidence="13" id="KW-1185">Reference proteome</keyword>
<dbReference type="InterPro" id="IPR050090">
    <property type="entry name" value="Tyrosine_recombinase_XerCD"/>
</dbReference>
<dbReference type="Gene3D" id="1.10.150.130">
    <property type="match status" value="1"/>
</dbReference>
<evidence type="ECO:0000256" key="6">
    <source>
        <dbReference type="ARBA" id="ARBA00023125"/>
    </source>
</evidence>
<feature type="domain" description="Core-binding (CB)" evidence="11">
    <location>
        <begin position="1"/>
        <end position="83"/>
    </location>
</feature>
<evidence type="ECO:0000256" key="5">
    <source>
        <dbReference type="ARBA" id="ARBA00022908"/>
    </source>
</evidence>
<keyword evidence="5 9" id="KW-0229">DNA integration</keyword>